<reference evidence="2" key="1">
    <citation type="journal article" date="2014" name="Genome Announc.">
        <title>Genome sequence and annotation of Acremonium chrysogenum, producer of the beta-lactam antibiotic cephalosporin C.</title>
        <authorList>
            <person name="Terfehr D."/>
            <person name="Dahlmann T.A."/>
            <person name="Specht T."/>
            <person name="Zadra I."/>
            <person name="Kuernsteiner H."/>
            <person name="Kueck U."/>
        </authorList>
    </citation>
    <scope>NUCLEOTIDE SEQUENCE [LARGE SCALE GENOMIC DNA]</scope>
    <source>
        <strain evidence="2">ATCC 11550 / CBS 779.69 / DSM 880 / IAM 14645 / JCM 23072 / IMI 49137</strain>
    </source>
</reference>
<dbReference type="EMBL" id="JPKY01000073">
    <property type="protein sequence ID" value="KFH43280.1"/>
    <property type="molecule type" value="Genomic_DNA"/>
</dbReference>
<organism evidence="1 2">
    <name type="scientific">Hapsidospora chrysogenum (strain ATCC 11550 / CBS 779.69 / DSM 880 / IAM 14645 / JCM 23072 / IMI 49137)</name>
    <name type="common">Acremonium chrysogenum</name>
    <dbReference type="NCBI Taxonomy" id="857340"/>
    <lineage>
        <taxon>Eukaryota</taxon>
        <taxon>Fungi</taxon>
        <taxon>Dikarya</taxon>
        <taxon>Ascomycota</taxon>
        <taxon>Pezizomycotina</taxon>
        <taxon>Sordariomycetes</taxon>
        <taxon>Hypocreomycetidae</taxon>
        <taxon>Hypocreales</taxon>
        <taxon>Bionectriaceae</taxon>
        <taxon>Hapsidospora</taxon>
    </lineage>
</organism>
<evidence type="ECO:0000313" key="2">
    <source>
        <dbReference type="Proteomes" id="UP000029964"/>
    </source>
</evidence>
<accession>A0A086T1P8</accession>
<keyword evidence="2" id="KW-1185">Reference proteome</keyword>
<dbReference type="AlphaFoldDB" id="A0A086T1P8"/>
<proteinExistence type="predicted"/>
<gene>
    <name evidence="1" type="ORF">ACRE_059910</name>
</gene>
<protein>
    <submittedName>
        <fullName evidence="1">Uncharacterized protein</fullName>
    </submittedName>
</protein>
<sequence>MFGAARSGRAVQQRKNASVRFDVVSQHQLSRERDLSLAVQRYAEDGRSRWYMSLFSRFLDAEG</sequence>
<comment type="caution">
    <text evidence="1">The sequence shown here is derived from an EMBL/GenBank/DDBJ whole genome shotgun (WGS) entry which is preliminary data.</text>
</comment>
<dbReference type="Proteomes" id="UP000029964">
    <property type="component" value="Unassembled WGS sequence"/>
</dbReference>
<name>A0A086T1P8_HAPC1</name>
<dbReference type="HOGENOM" id="CLU_2885235_0_0_1"/>
<evidence type="ECO:0000313" key="1">
    <source>
        <dbReference type="EMBL" id="KFH43280.1"/>
    </source>
</evidence>